<keyword evidence="4" id="KW-1185">Reference proteome</keyword>
<feature type="compositionally biased region" description="Polar residues" evidence="1">
    <location>
        <begin position="1"/>
        <end position="11"/>
    </location>
</feature>
<dbReference type="SUPFAM" id="SSF51004">
    <property type="entry name" value="C-terminal (heme d1) domain of cytochrome cd1-nitrite reductase"/>
    <property type="match status" value="1"/>
</dbReference>
<feature type="region of interest" description="Disordered" evidence="1">
    <location>
        <begin position="419"/>
        <end position="438"/>
    </location>
</feature>
<feature type="compositionally biased region" description="Polar residues" evidence="1">
    <location>
        <begin position="784"/>
        <end position="794"/>
    </location>
</feature>
<feature type="transmembrane region" description="Helical" evidence="2">
    <location>
        <begin position="663"/>
        <end position="682"/>
    </location>
</feature>
<dbReference type="AlphaFoldDB" id="A0A9N8E0J9"/>
<feature type="compositionally biased region" description="Polar residues" evidence="1">
    <location>
        <begin position="425"/>
        <end position="438"/>
    </location>
</feature>
<protein>
    <submittedName>
        <fullName evidence="3">Uncharacterized protein</fullName>
    </submittedName>
</protein>
<dbReference type="InterPro" id="IPR011048">
    <property type="entry name" value="Haem_d1_sf"/>
</dbReference>
<evidence type="ECO:0000256" key="2">
    <source>
        <dbReference type="SAM" id="Phobius"/>
    </source>
</evidence>
<dbReference type="EMBL" id="CAICTM010000527">
    <property type="protein sequence ID" value="CAB9512297.1"/>
    <property type="molecule type" value="Genomic_DNA"/>
</dbReference>
<keyword evidence="2" id="KW-0812">Transmembrane</keyword>
<accession>A0A9N8E0J9</accession>
<keyword evidence="2" id="KW-0472">Membrane</keyword>
<evidence type="ECO:0000256" key="1">
    <source>
        <dbReference type="SAM" id="MobiDB-lite"/>
    </source>
</evidence>
<dbReference type="OrthoDB" id="2015418at2759"/>
<sequence>MAATGRTTARESSPSLSTTMSSMKASQRRRILAQHEAALSRLLIVIVIVVLVTSSVVDSALVGDEQFGRVAGGAFWVFTSHGISIVNPDTCHVDHTFTHDNAHEALPKRWSSGVYMVRQSPNEFEDDDIPLTDTPELLPKQDAYILINSGETKTIEDGNTDTPTYEAEVIVLDTTTASKTPVLQRITVGGALGNAYAVHNRNQFWTHSSADGFFYVLDLNTEIKENEGHPVKAKITTAKDKGHLMWEMGIGDETVSLKDSPQIAYATSAAVAQLFILDLQVHKQVAVYDFSKDVNQGTCLGAASMAFSKTNQHLYIQCVGGPGGTLEIDVSHPASPVLVQQHHHVGGALVETPDQVYVTATDKGADRMTFFLPTQTGDPSTTEFTITVKGHPEAPVFYESPQTLDYIACMPLTDNLNRAHRTDGEPTQTEDGVLNGTTPPQSPVICDYHNGCDNAQTPFDTKHGVCDYQPANPTLLLVATADDLEKVQAHEEPFGQACGMCELPQDYWNPKGECVCTPQCGACANDHYPIRQDDPLLATTGVMCVDVKDAMLDVLHHSDLIEGAGAIVQPKASENPNLKFIHGPGVSTPECALDEPIRPHKRGSNIYDASISTIPSRELIIVDMRVESLKCRVELPGTPQQVIYVPTSHHYKQSDGGGSLSPGMIALIVIVTVFVLVALSAIPGSRFAKRNVDNHNNNAVVMDDSDDKEGLPTGNGGIEMMTNGNNSGSPYIDPAVAESKHEESDPSHEYEYGDKTFVIDDDAPDPMPPLSTRSEPSAGPGGDPTTSVHSGQMT</sequence>
<name>A0A9N8E0J9_9STRA</name>
<proteinExistence type="predicted"/>
<feature type="compositionally biased region" description="Basic and acidic residues" evidence="1">
    <location>
        <begin position="738"/>
        <end position="758"/>
    </location>
</feature>
<comment type="caution">
    <text evidence="3">The sequence shown here is derived from an EMBL/GenBank/DDBJ whole genome shotgun (WGS) entry which is preliminary data.</text>
</comment>
<evidence type="ECO:0000313" key="4">
    <source>
        <dbReference type="Proteomes" id="UP001153069"/>
    </source>
</evidence>
<feature type="compositionally biased region" description="Low complexity" evidence="1">
    <location>
        <begin position="12"/>
        <end position="22"/>
    </location>
</feature>
<organism evidence="3 4">
    <name type="scientific">Seminavis robusta</name>
    <dbReference type="NCBI Taxonomy" id="568900"/>
    <lineage>
        <taxon>Eukaryota</taxon>
        <taxon>Sar</taxon>
        <taxon>Stramenopiles</taxon>
        <taxon>Ochrophyta</taxon>
        <taxon>Bacillariophyta</taxon>
        <taxon>Bacillariophyceae</taxon>
        <taxon>Bacillariophycidae</taxon>
        <taxon>Naviculales</taxon>
        <taxon>Naviculaceae</taxon>
        <taxon>Seminavis</taxon>
    </lineage>
</organism>
<dbReference type="Proteomes" id="UP001153069">
    <property type="component" value="Unassembled WGS sequence"/>
</dbReference>
<reference evidence="3" key="1">
    <citation type="submission" date="2020-06" db="EMBL/GenBank/DDBJ databases">
        <authorList>
            <consortium name="Plant Systems Biology data submission"/>
        </authorList>
    </citation>
    <scope>NUCLEOTIDE SEQUENCE</scope>
    <source>
        <strain evidence="3">D6</strain>
    </source>
</reference>
<gene>
    <name evidence="3" type="ORF">SEMRO_528_G160810.1</name>
</gene>
<keyword evidence="2" id="KW-1133">Transmembrane helix</keyword>
<feature type="region of interest" description="Disordered" evidence="1">
    <location>
        <begin position="1"/>
        <end position="22"/>
    </location>
</feature>
<feature type="transmembrane region" description="Helical" evidence="2">
    <location>
        <begin position="38"/>
        <end position="57"/>
    </location>
</feature>
<feature type="region of interest" description="Disordered" evidence="1">
    <location>
        <begin position="698"/>
        <end position="794"/>
    </location>
</feature>
<evidence type="ECO:0000313" key="3">
    <source>
        <dbReference type="EMBL" id="CAB9512297.1"/>
    </source>
</evidence>